<feature type="compositionally biased region" description="Basic residues" evidence="9">
    <location>
        <begin position="1"/>
        <end position="12"/>
    </location>
</feature>
<dbReference type="Proteomes" id="UP000288805">
    <property type="component" value="Unassembled WGS sequence"/>
</dbReference>
<dbReference type="GO" id="GO:0008234">
    <property type="term" value="F:cysteine-type peptidase activity"/>
    <property type="evidence" value="ECO:0007669"/>
    <property type="project" value="InterPro"/>
</dbReference>
<dbReference type="GO" id="GO:0006508">
    <property type="term" value="P:proteolysis"/>
    <property type="evidence" value="ECO:0007669"/>
    <property type="project" value="UniProtKB-KW"/>
</dbReference>
<comment type="similarity">
    <text evidence="2">Belongs to the replication factor A protein 1 family.</text>
</comment>
<feature type="region of interest" description="Disordered" evidence="9">
    <location>
        <begin position="1"/>
        <end position="24"/>
    </location>
</feature>
<organism evidence="11 12">
    <name type="scientific">Vitis vinifera</name>
    <name type="common">Grape</name>
    <dbReference type="NCBI Taxonomy" id="29760"/>
    <lineage>
        <taxon>Eukaryota</taxon>
        <taxon>Viridiplantae</taxon>
        <taxon>Streptophyta</taxon>
        <taxon>Embryophyta</taxon>
        <taxon>Tracheophyta</taxon>
        <taxon>Spermatophyta</taxon>
        <taxon>Magnoliopsida</taxon>
        <taxon>eudicotyledons</taxon>
        <taxon>Gunneridae</taxon>
        <taxon>Pentapetalae</taxon>
        <taxon>rosids</taxon>
        <taxon>Vitales</taxon>
        <taxon>Vitaceae</taxon>
        <taxon>Viteae</taxon>
        <taxon>Vitis</taxon>
    </lineage>
</organism>
<name>A0A438JHQ5_VITVI</name>
<dbReference type="GO" id="GO:0008270">
    <property type="term" value="F:zinc ion binding"/>
    <property type="evidence" value="ECO:0007669"/>
    <property type="project" value="UniProtKB-KW"/>
</dbReference>
<protein>
    <submittedName>
        <fullName evidence="11">Replication protein A 70 kDa DNA-binding subunit B</fullName>
    </submittedName>
</protein>
<keyword evidence="8 11" id="KW-0238">DNA-binding</keyword>
<feature type="domain" description="Ubiquitin-like protease family profile" evidence="10">
    <location>
        <begin position="396"/>
        <end position="572"/>
    </location>
</feature>
<dbReference type="GO" id="GO:0003677">
    <property type="term" value="F:DNA binding"/>
    <property type="evidence" value="ECO:0007669"/>
    <property type="project" value="UniProtKB-KW"/>
</dbReference>
<evidence type="ECO:0000259" key="10">
    <source>
        <dbReference type="PROSITE" id="PS50600"/>
    </source>
</evidence>
<dbReference type="InterPro" id="IPR047192">
    <property type="entry name" value="Euk_RPA1_DBD_C"/>
</dbReference>
<dbReference type="EMBL" id="QGNW01000041">
    <property type="protein sequence ID" value="RVX08480.1"/>
    <property type="molecule type" value="Genomic_DNA"/>
</dbReference>
<keyword evidence="4" id="KW-0479">Metal-binding</keyword>
<evidence type="ECO:0000256" key="4">
    <source>
        <dbReference type="ARBA" id="ARBA00022723"/>
    </source>
</evidence>
<evidence type="ECO:0000256" key="9">
    <source>
        <dbReference type="SAM" id="MobiDB-lite"/>
    </source>
</evidence>
<dbReference type="InterPro" id="IPR031657">
    <property type="entry name" value="REPA_OB_2"/>
</dbReference>
<keyword evidence="3" id="KW-0645">Protease</keyword>
<keyword evidence="5" id="KW-0863">Zinc-finger</keyword>
<evidence type="ECO:0000256" key="8">
    <source>
        <dbReference type="ARBA" id="ARBA00023125"/>
    </source>
</evidence>
<evidence type="ECO:0000256" key="5">
    <source>
        <dbReference type="ARBA" id="ARBA00022771"/>
    </source>
</evidence>
<dbReference type="PROSITE" id="PS50600">
    <property type="entry name" value="ULP_PROTEASE"/>
    <property type="match status" value="1"/>
</dbReference>
<dbReference type="InterPro" id="IPR012340">
    <property type="entry name" value="NA-bd_OB-fold"/>
</dbReference>
<dbReference type="Gene3D" id="3.40.395.10">
    <property type="entry name" value="Adenoviral Proteinase, Chain A"/>
    <property type="match status" value="1"/>
</dbReference>
<dbReference type="SUPFAM" id="SSF50249">
    <property type="entry name" value="Nucleic acid-binding proteins"/>
    <property type="match status" value="2"/>
</dbReference>
<accession>A0A438JHQ5</accession>
<evidence type="ECO:0000256" key="1">
    <source>
        <dbReference type="ARBA" id="ARBA00005234"/>
    </source>
</evidence>
<comment type="caution">
    <text evidence="11">The sequence shown here is derived from an EMBL/GenBank/DDBJ whole genome shotgun (WGS) entry which is preliminary data.</text>
</comment>
<dbReference type="InterPro" id="IPR038765">
    <property type="entry name" value="Papain-like_cys_pep_sf"/>
</dbReference>
<sequence length="825" mass="91666">MDSRQRKRRSHVPSRSEPAKLPKSRCSGKKFLSIMDTLPMDKKNAISDMGFGGLLQLGFTPKDVREVLGIPDDGVDILIYNRRGTPNRTYDIKILEANLRDLPVGEEFMKSFLIFACATILAPTQNKKLFYISKFYMTAFQVEVRSPLSAAWTDEQVKRRLAAEIHTYGNYGHVQVIQESKPSAHNDGHPYEAGCSHSDDPTETIEARLKRNSEHLMSLASSVAQDIATLRARSSGGQSGCALTPPQEAVNVERKKDEGSTGVHPCSDEMMRKGSGAASTHSGQQRVTDAAVDDGPCIAHDTFPPSQKSAELESLKGVQIGVQEGCGSKEPSPTPRRRVKHTAKRLVKPAAVCKSPFVSQCVQLFPKINQQERLVADYALSEDGEPSEILCDMHGTYITRDELSSLNGGRWVNSAIIGLVCRMMNAEQDIPPNAHYFDPSFSVVLASLTPKAKKHEIKERCRMFLHAEFVGHDFSSCDMLFFPVCDNNHWHVHVVNIPASRVEILSSLPLRRGNVISAVSRRLSDAIDQAFHAHGMLRRVEVSKFQHVQPQIVQQLNGYDCGMFAIKYMEHWNGATLAHSIAEDKMQLYRLRLVVTLVTNEANNARDKLVPNNKLGRAEHRKRVEGKARIDYLGIVVEIEEMDPYVNGKERVYVSGVVQSVSPTMRIRRKSHNDIKKTVVVSLWNDHATNVGQELLDNADKFPIVAIKSLKVGDFQGASMASIGSDISPSSKGGVRSMYYDRVSLSHVTSNPYLGEDKTCNKKVTGAIGSGYWCEGCQKNDDECSLRYIMVVKVSDASGEAWLSMFNEQAERIFGCSADEPDKLK</sequence>
<dbReference type="Pfam" id="PF02902">
    <property type="entry name" value="Peptidase_C48"/>
    <property type="match status" value="1"/>
</dbReference>
<reference evidence="11 12" key="1">
    <citation type="journal article" date="2018" name="PLoS Genet.">
        <title>Population sequencing reveals clonal diversity and ancestral inbreeding in the grapevine cultivar Chardonnay.</title>
        <authorList>
            <person name="Roach M.J."/>
            <person name="Johnson D.L."/>
            <person name="Bohlmann J."/>
            <person name="van Vuuren H.J."/>
            <person name="Jones S.J."/>
            <person name="Pretorius I.S."/>
            <person name="Schmidt S.A."/>
            <person name="Borneman A.R."/>
        </authorList>
    </citation>
    <scope>NUCLEOTIDE SEQUENCE [LARGE SCALE GENOMIC DNA]</scope>
    <source>
        <strain evidence="12">cv. Chardonnay</strain>
        <tissue evidence="11">Leaf</tissue>
    </source>
</reference>
<keyword evidence="7" id="KW-0862">Zinc</keyword>
<dbReference type="SUPFAM" id="SSF54001">
    <property type="entry name" value="Cysteine proteinases"/>
    <property type="match status" value="1"/>
</dbReference>
<evidence type="ECO:0000256" key="3">
    <source>
        <dbReference type="ARBA" id="ARBA00022670"/>
    </source>
</evidence>
<gene>
    <name evidence="11" type="primary">RPA1B_19</name>
    <name evidence="11" type="ORF">CK203_014133</name>
</gene>
<keyword evidence="6" id="KW-0378">Hydrolase</keyword>
<evidence type="ECO:0000313" key="12">
    <source>
        <dbReference type="Proteomes" id="UP000288805"/>
    </source>
</evidence>
<comment type="similarity">
    <text evidence="1">Belongs to the peptidase C48 family.</text>
</comment>
<proteinExistence type="inferred from homology"/>
<dbReference type="PANTHER" id="PTHR23273">
    <property type="entry name" value="REPLICATION FACTOR A 1, RFA1"/>
    <property type="match status" value="1"/>
</dbReference>
<dbReference type="InterPro" id="IPR003653">
    <property type="entry name" value="Peptidase_C48_C"/>
</dbReference>
<dbReference type="PANTHER" id="PTHR23273:SF32">
    <property type="entry name" value="REPLICATION PROTEIN A 70 KDA DNA-BINDING SUBUNIT B-RELATED"/>
    <property type="match status" value="1"/>
</dbReference>
<dbReference type="CDD" id="cd04476">
    <property type="entry name" value="RPA1_DBD_C"/>
    <property type="match status" value="1"/>
</dbReference>
<dbReference type="AlphaFoldDB" id="A0A438JHQ5"/>
<dbReference type="Pfam" id="PF08646">
    <property type="entry name" value="Rep_fac-A_C"/>
    <property type="match status" value="1"/>
</dbReference>
<evidence type="ECO:0000256" key="2">
    <source>
        <dbReference type="ARBA" id="ARBA00005690"/>
    </source>
</evidence>
<dbReference type="Pfam" id="PF16900">
    <property type="entry name" value="REPA_OB_2"/>
    <property type="match status" value="1"/>
</dbReference>
<evidence type="ECO:0000313" key="11">
    <source>
        <dbReference type="EMBL" id="RVX08480.1"/>
    </source>
</evidence>
<evidence type="ECO:0000256" key="6">
    <source>
        <dbReference type="ARBA" id="ARBA00022801"/>
    </source>
</evidence>
<dbReference type="Gene3D" id="2.40.50.140">
    <property type="entry name" value="Nucleic acid-binding proteins"/>
    <property type="match status" value="2"/>
</dbReference>
<evidence type="ECO:0000256" key="7">
    <source>
        <dbReference type="ARBA" id="ARBA00022833"/>
    </source>
</evidence>
<feature type="region of interest" description="Disordered" evidence="9">
    <location>
        <begin position="235"/>
        <end position="281"/>
    </location>
</feature>
<dbReference type="InterPro" id="IPR013955">
    <property type="entry name" value="Rep_factor-A_C"/>
</dbReference>